<organism evidence="1 2">
    <name type="scientific">Tistlia consotensis USBA 355</name>
    <dbReference type="NCBI Taxonomy" id="560819"/>
    <lineage>
        <taxon>Bacteria</taxon>
        <taxon>Pseudomonadati</taxon>
        <taxon>Pseudomonadota</taxon>
        <taxon>Alphaproteobacteria</taxon>
        <taxon>Rhodospirillales</taxon>
        <taxon>Rhodovibrionaceae</taxon>
        <taxon>Tistlia</taxon>
    </lineage>
</organism>
<evidence type="ECO:0000313" key="1">
    <source>
        <dbReference type="EMBL" id="SMF28161.1"/>
    </source>
</evidence>
<accession>A0A1Y6BTK8</accession>
<sequence length="70" mass="7673">MPRMTSDLDTYRAAWLLVRQHGDEAGLVAAQRADTLLAVGDLGGCRIWKRILAAVVELGRQEPGNGDRLQ</sequence>
<dbReference type="EMBL" id="FWZX01000009">
    <property type="protein sequence ID" value="SMF28161.1"/>
    <property type="molecule type" value="Genomic_DNA"/>
</dbReference>
<protein>
    <submittedName>
        <fullName evidence="1">Uncharacterized protein</fullName>
    </submittedName>
</protein>
<proteinExistence type="predicted"/>
<dbReference type="Proteomes" id="UP000192917">
    <property type="component" value="Unassembled WGS sequence"/>
</dbReference>
<keyword evidence="2" id="KW-1185">Reference proteome</keyword>
<dbReference type="AlphaFoldDB" id="A0A1Y6BTK8"/>
<dbReference type="STRING" id="560819.SAMN05428998_109154"/>
<evidence type="ECO:0000313" key="2">
    <source>
        <dbReference type="Proteomes" id="UP000192917"/>
    </source>
</evidence>
<gene>
    <name evidence="1" type="ORF">SAMN05428998_109154</name>
</gene>
<reference evidence="1 2" key="1">
    <citation type="submission" date="2017-04" db="EMBL/GenBank/DDBJ databases">
        <authorList>
            <person name="Afonso C.L."/>
            <person name="Miller P.J."/>
            <person name="Scott M.A."/>
            <person name="Spackman E."/>
            <person name="Goraichik I."/>
            <person name="Dimitrov K.M."/>
            <person name="Suarez D.L."/>
            <person name="Swayne D.E."/>
        </authorList>
    </citation>
    <scope>NUCLEOTIDE SEQUENCE [LARGE SCALE GENOMIC DNA]</scope>
    <source>
        <strain evidence="1 2">USBA 355</strain>
    </source>
</reference>
<name>A0A1Y6BTK8_9PROT</name>